<evidence type="ECO:0000313" key="1">
    <source>
        <dbReference type="EMBL" id="MBD2171630.1"/>
    </source>
</evidence>
<dbReference type="RefSeq" id="WP_126987049.1">
    <property type="nucleotide sequence ID" value="NZ_JACJQC010000007.1"/>
</dbReference>
<accession>A0ABR7ZGI5</accession>
<gene>
    <name evidence="1" type="ORF">H6F81_10320</name>
</gene>
<organism evidence="1 2">
    <name type="scientific">Anabaena cylindrica FACHB-318</name>
    <dbReference type="NCBI Taxonomy" id="2692880"/>
    <lineage>
        <taxon>Bacteria</taxon>
        <taxon>Bacillati</taxon>
        <taxon>Cyanobacteriota</taxon>
        <taxon>Cyanophyceae</taxon>
        <taxon>Nostocales</taxon>
        <taxon>Nostocaceae</taxon>
        <taxon>Anabaena</taxon>
    </lineage>
</organism>
<keyword evidence="2" id="KW-1185">Reference proteome</keyword>
<reference evidence="1 2" key="1">
    <citation type="journal article" date="2020" name="ISME J.">
        <title>Comparative genomics reveals insights into cyanobacterial evolution and habitat adaptation.</title>
        <authorList>
            <person name="Chen M.Y."/>
            <person name="Teng W.K."/>
            <person name="Zhao L."/>
            <person name="Hu C.X."/>
            <person name="Zhou Y.K."/>
            <person name="Han B.P."/>
            <person name="Song L.R."/>
            <person name="Shu W.S."/>
        </authorList>
    </citation>
    <scope>NUCLEOTIDE SEQUENCE [LARGE SCALE GENOMIC DNA]</scope>
    <source>
        <strain evidence="1 2">FACHB-318</strain>
    </source>
</reference>
<dbReference type="Proteomes" id="UP000638897">
    <property type="component" value="Unassembled WGS sequence"/>
</dbReference>
<protein>
    <submittedName>
        <fullName evidence="1">Uncharacterized protein</fullName>
    </submittedName>
</protein>
<sequence length="91" mass="10640">MRVSEEQKTRNKLKHHSVYNFCFVCDTLCKLPPVGTYGVHTSLEITPNAWFRRLALGCAIALEACHCEEERRSNHKNYRMMRLLRSARNDS</sequence>
<dbReference type="EMBL" id="JACJQC010000007">
    <property type="protein sequence ID" value="MBD2171630.1"/>
    <property type="molecule type" value="Genomic_DNA"/>
</dbReference>
<evidence type="ECO:0000313" key="2">
    <source>
        <dbReference type="Proteomes" id="UP000638897"/>
    </source>
</evidence>
<proteinExistence type="predicted"/>
<name>A0ABR7ZGI5_ANACY</name>
<comment type="caution">
    <text evidence="1">The sequence shown here is derived from an EMBL/GenBank/DDBJ whole genome shotgun (WGS) entry which is preliminary data.</text>
</comment>